<keyword evidence="2" id="KW-1185">Reference proteome</keyword>
<dbReference type="EMBL" id="CM056742">
    <property type="protein sequence ID" value="KAJ8679756.1"/>
    <property type="molecule type" value="Genomic_DNA"/>
</dbReference>
<gene>
    <name evidence="1" type="ORF">QAD02_015543</name>
</gene>
<evidence type="ECO:0000313" key="2">
    <source>
        <dbReference type="Proteomes" id="UP001239111"/>
    </source>
</evidence>
<dbReference type="Proteomes" id="UP001239111">
    <property type="component" value="Chromosome 2"/>
</dbReference>
<accession>A0ACC2P9T6</accession>
<reference evidence="1" key="1">
    <citation type="submission" date="2023-04" db="EMBL/GenBank/DDBJ databases">
        <title>A chromosome-level genome assembly of the parasitoid wasp Eretmocerus hayati.</title>
        <authorList>
            <person name="Zhong Y."/>
            <person name="Liu S."/>
            <person name="Liu Y."/>
        </authorList>
    </citation>
    <scope>NUCLEOTIDE SEQUENCE</scope>
    <source>
        <strain evidence="1">ZJU_SS_LIU_2023</strain>
    </source>
</reference>
<evidence type="ECO:0000313" key="1">
    <source>
        <dbReference type="EMBL" id="KAJ8679756.1"/>
    </source>
</evidence>
<proteinExistence type="predicted"/>
<protein>
    <submittedName>
        <fullName evidence="1">Uncharacterized protein</fullName>
    </submittedName>
</protein>
<sequence length="258" mass="28403">MEASSGLTPADERDDGAPVTAPVGAANGGAPVEALIREEGVVSAQTIRYFQCKYLHCRNSSLTAGVQLYSFPTAKDPNRQREWITRSGNETLHGYTASSLASQKICGDHFEPGDIKVNPVTQKSRLLPNKRPIHWRDAQMRARENEAARRQECHDQEAASHENDLHVVTPSPVSDDHSISQCESILPDATVHCTPPSSNSPLRPSRDQSPEQPLDDQQLVIESIQGAIPDPLSAFDQFILRERVPDDNDIPLEVNRSS</sequence>
<comment type="caution">
    <text evidence="1">The sequence shown here is derived from an EMBL/GenBank/DDBJ whole genome shotgun (WGS) entry which is preliminary data.</text>
</comment>
<name>A0ACC2P9T6_9HYME</name>
<organism evidence="1 2">
    <name type="scientific">Eretmocerus hayati</name>
    <dbReference type="NCBI Taxonomy" id="131215"/>
    <lineage>
        <taxon>Eukaryota</taxon>
        <taxon>Metazoa</taxon>
        <taxon>Ecdysozoa</taxon>
        <taxon>Arthropoda</taxon>
        <taxon>Hexapoda</taxon>
        <taxon>Insecta</taxon>
        <taxon>Pterygota</taxon>
        <taxon>Neoptera</taxon>
        <taxon>Endopterygota</taxon>
        <taxon>Hymenoptera</taxon>
        <taxon>Apocrita</taxon>
        <taxon>Proctotrupomorpha</taxon>
        <taxon>Chalcidoidea</taxon>
        <taxon>Aphelinidae</taxon>
        <taxon>Aphelininae</taxon>
        <taxon>Eretmocerus</taxon>
    </lineage>
</organism>